<reference evidence="3" key="1">
    <citation type="submission" date="2022-01" db="EMBL/GenBank/DDBJ databases">
        <title>Genome Sequence Resource for Two Populations of Ditylenchus destructor, the Migratory Endoparasitic Phytonematode.</title>
        <authorList>
            <person name="Zhang H."/>
            <person name="Lin R."/>
            <person name="Xie B."/>
        </authorList>
    </citation>
    <scope>NUCLEOTIDE SEQUENCE</scope>
    <source>
        <strain evidence="3">BazhouSP</strain>
    </source>
</reference>
<dbReference type="EMBL" id="JAKKPZ010000024">
    <property type="protein sequence ID" value="KAI1710860.1"/>
    <property type="molecule type" value="Genomic_DNA"/>
</dbReference>
<evidence type="ECO:0000256" key="2">
    <source>
        <dbReference type="SAM" id="SignalP"/>
    </source>
</evidence>
<evidence type="ECO:0000256" key="1">
    <source>
        <dbReference type="SAM" id="MobiDB-lite"/>
    </source>
</evidence>
<gene>
    <name evidence="3" type="ORF">DdX_10562</name>
</gene>
<dbReference type="Proteomes" id="UP001201812">
    <property type="component" value="Unassembled WGS sequence"/>
</dbReference>
<feature type="compositionally biased region" description="Polar residues" evidence="1">
    <location>
        <begin position="81"/>
        <end position="100"/>
    </location>
</feature>
<accession>A0AAD4QZ80</accession>
<feature type="compositionally biased region" description="Basic and acidic residues" evidence="1">
    <location>
        <begin position="153"/>
        <end position="166"/>
    </location>
</feature>
<proteinExistence type="predicted"/>
<dbReference type="AlphaFoldDB" id="A0AAD4QZ80"/>
<protein>
    <submittedName>
        <fullName evidence="3">Uncharacterized protein</fullName>
    </submittedName>
</protein>
<comment type="caution">
    <text evidence="3">The sequence shown here is derived from an EMBL/GenBank/DDBJ whole genome shotgun (WGS) entry which is preliminary data.</text>
</comment>
<organism evidence="3 4">
    <name type="scientific">Ditylenchus destructor</name>
    <dbReference type="NCBI Taxonomy" id="166010"/>
    <lineage>
        <taxon>Eukaryota</taxon>
        <taxon>Metazoa</taxon>
        <taxon>Ecdysozoa</taxon>
        <taxon>Nematoda</taxon>
        <taxon>Chromadorea</taxon>
        <taxon>Rhabditida</taxon>
        <taxon>Tylenchina</taxon>
        <taxon>Tylenchomorpha</taxon>
        <taxon>Sphaerularioidea</taxon>
        <taxon>Anguinidae</taxon>
        <taxon>Anguininae</taxon>
        <taxon>Ditylenchus</taxon>
    </lineage>
</organism>
<name>A0AAD4QZ80_9BILA</name>
<feature type="region of interest" description="Disordered" evidence="1">
    <location>
        <begin position="129"/>
        <end position="166"/>
    </location>
</feature>
<evidence type="ECO:0000313" key="4">
    <source>
        <dbReference type="Proteomes" id="UP001201812"/>
    </source>
</evidence>
<keyword evidence="2" id="KW-0732">Signal</keyword>
<sequence>MSQVSFRNRPSSSVSLWLTITLITIIHAKSASCGNSKVSVPVETRSETPETTDHRAEVIKLLGPETVAELTQLSFGLETPRSGSPTGTRPSLASVLPQSAPNVTKKKLDLDAAKEQEQRDIFVTHLNNMLGVPPPVKKPETGSLTKTRTVKFATERDQRKESPESS</sequence>
<keyword evidence="4" id="KW-1185">Reference proteome</keyword>
<feature type="signal peptide" evidence="2">
    <location>
        <begin position="1"/>
        <end position="28"/>
    </location>
</feature>
<feature type="region of interest" description="Disordered" evidence="1">
    <location>
        <begin position="77"/>
        <end position="100"/>
    </location>
</feature>
<feature type="chain" id="PRO_5041906726" evidence="2">
    <location>
        <begin position="29"/>
        <end position="166"/>
    </location>
</feature>
<evidence type="ECO:0000313" key="3">
    <source>
        <dbReference type="EMBL" id="KAI1710860.1"/>
    </source>
</evidence>